<dbReference type="OrthoDB" id="429813at2759"/>
<evidence type="ECO:0000313" key="2">
    <source>
        <dbReference type="Proteomes" id="UP000504636"/>
    </source>
</evidence>
<organism evidence="1">
    <name type="scientific">Mytilinidion resinicola</name>
    <dbReference type="NCBI Taxonomy" id="574789"/>
    <lineage>
        <taxon>Eukaryota</taxon>
        <taxon>Fungi</taxon>
        <taxon>Dikarya</taxon>
        <taxon>Ascomycota</taxon>
        <taxon>Pezizomycotina</taxon>
        <taxon>Dothideomycetes</taxon>
        <taxon>Pleosporomycetidae</taxon>
        <taxon>Mytilinidiales</taxon>
        <taxon>Mytilinidiaceae</taxon>
        <taxon>Mytilinidion</taxon>
    </lineage>
</organism>
<dbReference type="Proteomes" id="UP000504636">
    <property type="component" value="Unplaced"/>
</dbReference>
<dbReference type="PANTHER" id="PTHR37285:SF5">
    <property type="entry name" value="SPORE WALL MATURATION PROTEIN DIT1"/>
    <property type="match status" value="1"/>
</dbReference>
<reference evidence="3" key="3">
    <citation type="submission" date="2025-04" db="UniProtKB">
        <authorList>
            <consortium name="RefSeq"/>
        </authorList>
    </citation>
    <scope>IDENTIFICATION</scope>
    <source>
        <strain evidence="3">CBS 304.34</strain>
    </source>
</reference>
<reference evidence="3" key="2">
    <citation type="submission" date="2020-04" db="EMBL/GenBank/DDBJ databases">
        <authorList>
            <consortium name="NCBI Genome Project"/>
        </authorList>
    </citation>
    <scope>NUCLEOTIDE SEQUENCE</scope>
    <source>
        <strain evidence="3">CBS 304.34</strain>
    </source>
</reference>
<accession>A0A6A6YTZ8</accession>
<evidence type="ECO:0000313" key="3">
    <source>
        <dbReference type="RefSeq" id="XP_033579400.1"/>
    </source>
</evidence>
<dbReference type="InterPro" id="IPR007817">
    <property type="entry name" value="Isocyanide_synthase_DIT1"/>
</dbReference>
<dbReference type="AlphaFoldDB" id="A0A6A6YTZ8"/>
<keyword evidence="2" id="KW-1185">Reference proteome</keyword>
<reference evidence="1 3" key="1">
    <citation type="journal article" date="2020" name="Stud. Mycol.">
        <title>101 Dothideomycetes genomes: a test case for predicting lifestyles and emergence of pathogens.</title>
        <authorList>
            <person name="Haridas S."/>
            <person name="Albert R."/>
            <person name="Binder M."/>
            <person name="Bloem J."/>
            <person name="Labutti K."/>
            <person name="Salamov A."/>
            <person name="Andreopoulos B."/>
            <person name="Baker S."/>
            <person name="Barry K."/>
            <person name="Bills G."/>
            <person name="Bluhm B."/>
            <person name="Cannon C."/>
            <person name="Castanera R."/>
            <person name="Culley D."/>
            <person name="Daum C."/>
            <person name="Ezra D."/>
            <person name="Gonzalez J."/>
            <person name="Henrissat B."/>
            <person name="Kuo A."/>
            <person name="Liang C."/>
            <person name="Lipzen A."/>
            <person name="Lutzoni F."/>
            <person name="Magnuson J."/>
            <person name="Mondo S."/>
            <person name="Nolan M."/>
            <person name="Ohm R."/>
            <person name="Pangilinan J."/>
            <person name="Park H.-J."/>
            <person name="Ramirez L."/>
            <person name="Alfaro M."/>
            <person name="Sun H."/>
            <person name="Tritt A."/>
            <person name="Yoshinaga Y."/>
            <person name="Zwiers L.-H."/>
            <person name="Turgeon B."/>
            <person name="Goodwin S."/>
            <person name="Spatafora J."/>
            <person name="Crous P."/>
            <person name="Grigoriev I."/>
        </authorList>
    </citation>
    <scope>NUCLEOTIDE SEQUENCE</scope>
    <source>
        <strain evidence="1 3">CBS 304.34</strain>
    </source>
</reference>
<evidence type="ECO:0000313" key="1">
    <source>
        <dbReference type="EMBL" id="KAF2812436.1"/>
    </source>
</evidence>
<dbReference type="PANTHER" id="PTHR37285">
    <property type="entry name" value="SPORE WALL MATURATION PROTEIN DIT1"/>
    <property type="match status" value="1"/>
</dbReference>
<evidence type="ECO:0008006" key="4">
    <source>
        <dbReference type="Google" id="ProtNLM"/>
    </source>
</evidence>
<name>A0A6A6YTZ8_9PEZI</name>
<dbReference type="Pfam" id="PF05141">
    <property type="entry name" value="DIT1_PvcA"/>
    <property type="match status" value="1"/>
</dbReference>
<protein>
    <recommendedName>
        <fullName evidence="4">Pyoverdine/dityrosine biosynthesis protein</fullName>
    </recommendedName>
</protein>
<gene>
    <name evidence="1 3" type="ORF">BDZ99DRAFT_439572</name>
</gene>
<sequence length="619" mass="68555">MVEVKRGDSPYHQIRAQYTRDVEGKLLVVFGPEAPLVEKDWEAYWGKFIRPNVTTGKRTITTINPSLTAFEVDNPTGVDVTPLDSSYVTPSQTIEIWETQLEDETQIRGILKLPNSYFKKPVTDAVAEWAVSLVLNTARLAHCNPLPEEDEKAMNLANTITDIFSDTLRNIADGDQWDFGGRDYFRDRILLFTSRKQRIDMILPAFPCKSSSLNKVAGTRPDKGEELGLKGLYLFVKDIEKIYPPGACCFIASDGHVFSDNIGVDDEVVDTYSSQLIEMKDAMLGPESNRIGFFGLPALFALGELDAPTSAVAKLDLPNYVNTKHTEDANLCRKLMVHAFGIDGSALRNKIESGDKAALALYRGFTRFMLEDLSHNGFMMSKSKSQQKKLAAKIAFEMLKRNQAYSNLCELLFPASVRLSIHAHVNSGPKFGCNLLSRFNCRTTASLLDYSPEKTDDLLHVPTPWHNTMVKMAPHDGFLLIKACLVHEAIGEGKYTSVWVESNATTGEGGYFLLTSTTPKTRKKSLAQKVNSRIIPSLRVATSFSLSAERRKALIDDETFSPGGAAAQAMLFSANEQKLVLERRESIGIKSAGIKSPTSHSPFGNGVGSLARRFTTMRV</sequence>
<proteinExistence type="predicted"/>
<dbReference type="EMBL" id="MU003697">
    <property type="protein sequence ID" value="KAF2812436.1"/>
    <property type="molecule type" value="Genomic_DNA"/>
</dbReference>
<dbReference type="GeneID" id="54458556"/>
<dbReference type="RefSeq" id="XP_033579400.1">
    <property type="nucleotide sequence ID" value="XM_033717663.1"/>
</dbReference>